<organism evidence="11 12">
    <name type="scientific">Nicrophorus vespilloides</name>
    <name type="common">Boreal carrion beetle</name>
    <dbReference type="NCBI Taxonomy" id="110193"/>
    <lineage>
        <taxon>Eukaryota</taxon>
        <taxon>Metazoa</taxon>
        <taxon>Ecdysozoa</taxon>
        <taxon>Arthropoda</taxon>
        <taxon>Hexapoda</taxon>
        <taxon>Insecta</taxon>
        <taxon>Pterygota</taxon>
        <taxon>Neoptera</taxon>
        <taxon>Endopterygota</taxon>
        <taxon>Coleoptera</taxon>
        <taxon>Polyphaga</taxon>
        <taxon>Staphyliniformia</taxon>
        <taxon>Silphidae</taxon>
        <taxon>Nicrophorinae</taxon>
        <taxon>Nicrophorus</taxon>
    </lineage>
</organism>
<feature type="transmembrane region" description="Helical" evidence="8">
    <location>
        <begin position="25"/>
        <end position="44"/>
    </location>
</feature>
<dbReference type="PANTHER" id="PTHR10984">
    <property type="entry name" value="ENDOPLASMIC RETICULUM-GOLGI INTERMEDIATE COMPARTMENT PROTEIN"/>
    <property type="match status" value="1"/>
</dbReference>
<evidence type="ECO:0000256" key="8">
    <source>
        <dbReference type="SAM" id="Phobius"/>
    </source>
</evidence>
<dbReference type="RefSeq" id="XP_017784740.1">
    <property type="nucleotide sequence ID" value="XM_017929251.1"/>
</dbReference>
<dbReference type="InterPro" id="IPR039542">
    <property type="entry name" value="Erv_N"/>
</dbReference>
<evidence type="ECO:0000256" key="5">
    <source>
        <dbReference type="ARBA" id="ARBA00022989"/>
    </source>
</evidence>
<reference evidence="12" key="1">
    <citation type="submission" date="2025-08" db="UniProtKB">
        <authorList>
            <consortium name="RefSeq"/>
        </authorList>
    </citation>
    <scope>IDENTIFICATION</scope>
    <source>
        <tissue evidence="12">Whole Larva</tissue>
    </source>
</reference>
<dbReference type="PANTHER" id="PTHR10984:SF25">
    <property type="entry name" value="ENDOPLASMIC RETICULUM-GOLGI INTERMEDIATE COMPARTMENT PROTEIN 3"/>
    <property type="match status" value="1"/>
</dbReference>
<dbReference type="Proteomes" id="UP000695000">
    <property type="component" value="Unplaced"/>
</dbReference>
<gene>
    <name evidence="12" type="primary">LOC108568274</name>
</gene>
<comment type="similarity">
    <text evidence="3">Belongs to the ERGIC family.</text>
</comment>
<dbReference type="InterPro" id="IPR045888">
    <property type="entry name" value="Erv"/>
</dbReference>
<keyword evidence="6 8" id="KW-0472">Membrane</keyword>
<dbReference type="Pfam" id="PF13850">
    <property type="entry name" value="ERGIC_N"/>
    <property type="match status" value="1"/>
</dbReference>
<evidence type="ECO:0000256" key="7">
    <source>
        <dbReference type="ARBA" id="ARBA00040493"/>
    </source>
</evidence>
<dbReference type="Pfam" id="PF07970">
    <property type="entry name" value="COPIIcoated_ERV"/>
    <property type="match status" value="1"/>
</dbReference>
<evidence type="ECO:0000256" key="2">
    <source>
        <dbReference type="ARBA" id="ARBA00004457"/>
    </source>
</evidence>
<evidence type="ECO:0000256" key="3">
    <source>
        <dbReference type="ARBA" id="ARBA00005648"/>
    </source>
</evidence>
<keyword evidence="5 8" id="KW-1133">Transmembrane helix</keyword>
<feature type="domain" description="Endoplasmic reticulum vesicle transporter C-terminal" evidence="9">
    <location>
        <begin position="144"/>
        <end position="363"/>
    </location>
</feature>
<name>A0ABM1ND40_NICVS</name>
<protein>
    <recommendedName>
        <fullName evidence="7">Endoplasmic reticulum-Golgi intermediate compartment protein 3</fullName>
    </recommendedName>
</protein>
<evidence type="ECO:0000256" key="1">
    <source>
        <dbReference type="ARBA" id="ARBA00004257"/>
    </source>
</evidence>
<feature type="transmembrane region" description="Helical" evidence="8">
    <location>
        <begin position="344"/>
        <end position="367"/>
    </location>
</feature>
<evidence type="ECO:0000313" key="12">
    <source>
        <dbReference type="RefSeq" id="XP_017784740.1"/>
    </source>
</evidence>
<feature type="domain" description="Endoplasmic reticulum vesicle transporter N-terminal" evidence="10">
    <location>
        <begin position="7"/>
        <end position="96"/>
    </location>
</feature>
<dbReference type="InterPro" id="IPR012936">
    <property type="entry name" value="Erv_C"/>
</dbReference>
<evidence type="ECO:0000259" key="10">
    <source>
        <dbReference type="Pfam" id="PF13850"/>
    </source>
</evidence>
<evidence type="ECO:0000256" key="4">
    <source>
        <dbReference type="ARBA" id="ARBA00022692"/>
    </source>
</evidence>
<proteinExistence type="inferred from homology"/>
<keyword evidence="4 8" id="KW-0812">Transmembrane</keyword>
<evidence type="ECO:0000256" key="6">
    <source>
        <dbReference type="ARBA" id="ARBA00023136"/>
    </source>
</evidence>
<dbReference type="GeneID" id="108568274"/>
<accession>A0ABM1ND40</accession>
<comment type="subcellular location">
    <subcellularLocation>
        <location evidence="2">Endoplasmic reticulum-Golgi intermediate compartment membrane</location>
        <topology evidence="2">Multi-pass membrane protein</topology>
    </subcellularLocation>
    <subcellularLocation>
        <location evidence="1">Golgi apparatus</location>
        <location evidence="1">cis-Golgi network membrane</location>
        <topology evidence="1">Multi-pass membrane protein</topology>
    </subcellularLocation>
</comment>
<evidence type="ECO:0000259" key="9">
    <source>
        <dbReference type="Pfam" id="PF07970"/>
    </source>
</evidence>
<sequence>MSVFEKLRRFDAYSKTMDDFRIRTYGGAAITIISIIIMGLLFWVELVDFVTPNLSEELFVDTTRSPNININLDVIIPTISCDFLALDAMDSSGEQHLEIDHNIYKRRLDLEGNPIEEPQKEDITIQTKEVTEGTNSTEILCGSCYGASMDPKRCCNTCDEVREAYREMRWALDNLENITQCKDEKYNERLKTAFSQGCQIYGSLTVNRVSGSFHIAPGKSFSINHMHVHDVQPFSSTVFNTTHTIKHLSFGAKLDGDAHNPLKDTYSVAHEGATMFQYHIKIVPTSYVNIRGEIINTNQFSVTKHQKVISVLSGESGMPGAFFQYELSPLMVKFTEKERSFGHFITNLCAIIGGIYTVASLIDAMVYRSVQLIQKKIELGKLN</sequence>
<evidence type="ECO:0000313" key="11">
    <source>
        <dbReference type="Proteomes" id="UP000695000"/>
    </source>
</evidence>
<keyword evidence="11" id="KW-1185">Reference proteome</keyword>